<feature type="transmembrane region" description="Helical" evidence="1">
    <location>
        <begin position="21"/>
        <end position="39"/>
    </location>
</feature>
<accession>A0A9N8E006</accession>
<evidence type="ECO:0000313" key="2">
    <source>
        <dbReference type="EMBL" id="CAB9509149.1"/>
    </source>
</evidence>
<evidence type="ECO:0000313" key="3">
    <source>
        <dbReference type="Proteomes" id="UP001153069"/>
    </source>
</evidence>
<evidence type="ECO:0000256" key="1">
    <source>
        <dbReference type="SAM" id="Phobius"/>
    </source>
</evidence>
<dbReference type="EMBL" id="CAICTM010000376">
    <property type="protein sequence ID" value="CAB9509149.1"/>
    <property type="molecule type" value="Genomic_DNA"/>
</dbReference>
<keyword evidence="1" id="KW-0812">Transmembrane</keyword>
<protein>
    <submittedName>
        <fullName evidence="2">Uncharacterized protein</fullName>
    </submittedName>
</protein>
<keyword evidence="1" id="KW-1133">Transmembrane helix</keyword>
<dbReference type="Proteomes" id="UP001153069">
    <property type="component" value="Unassembled WGS sequence"/>
</dbReference>
<comment type="caution">
    <text evidence="2">The sequence shown here is derived from an EMBL/GenBank/DDBJ whole genome shotgun (WGS) entry which is preliminary data.</text>
</comment>
<sequence>MWVNKIIKPSAAAAATMKGNLVYCIWIALSLVTWSAIAVHLALSFGIFSLKSVHAILTGLIRLIDGGFGLRKRVVVLSPSPKKRAPHPVTNTREQHLWSRVLDIDGLPSGRIGNVSFRIKLFDGRRAHYQGDLQLERFGSTMLHRLRYSVFETLTDELGSSFPGDKRDGCLYLPLDGRVKMKDLYGKSKRKSMKVLSLMADYDYNCDNLACIQITIEMGHRAEYMSAALRFQTDLETAVMGGNDAEEDLVRTGSLTSHRRAKTWLERVH</sequence>
<keyword evidence="3" id="KW-1185">Reference proteome</keyword>
<proteinExistence type="predicted"/>
<gene>
    <name evidence="2" type="ORF">SEMRO_377_G129920.1</name>
</gene>
<reference evidence="2" key="1">
    <citation type="submission" date="2020-06" db="EMBL/GenBank/DDBJ databases">
        <authorList>
            <consortium name="Plant Systems Biology data submission"/>
        </authorList>
    </citation>
    <scope>NUCLEOTIDE SEQUENCE</scope>
    <source>
        <strain evidence="2">D6</strain>
    </source>
</reference>
<organism evidence="2 3">
    <name type="scientific">Seminavis robusta</name>
    <dbReference type="NCBI Taxonomy" id="568900"/>
    <lineage>
        <taxon>Eukaryota</taxon>
        <taxon>Sar</taxon>
        <taxon>Stramenopiles</taxon>
        <taxon>Ochrophyta</taxon>
        <taxon>Bacillariophyta</taxon>
        <taxon>Bacillariophyceae</taxon>
        <taxon>Bacillariophycidae</taxon>
        <taxon>Naviculales</taxon>
        <taxon>Naviculaceae</taxon>
        <taxon>Seminavis</taxon>
    </lineage>
</organism>
<name>A0A9N8E006_9STRA</name>
<dbReference type="AlphaFoldDB" id="A0A9N8E006"/>
<keyword evidence="1" id="KW-0472">Membrane</keyword>